<feature type="compositionally biased region" description="Polar residues" evidence="1">
    <location>
        <begin position="30"/>
        <end position="39"/>
    </location>
</feature>
<feature type="transmembrane region" description="Helical" evidence="2">
    <location>
        <begin position="91"/>
        <end position="114"/>
    </location>
</feature>
<dbReference type="Gramene" id="QL11p037824:mrna">
    <property type="protein sequence ID" value="QL11p037824:mrna"/>
    <property type="gene ID" value="QL11p037824"/>
</dbReference>
<evidence type="ECO:0008006" key="5">
    <source>
        <dbReference type="Google" id="ProtNLM"/>
    </source>
</evidence>
<dbReference type="EMBL" id="LRBV02000011">
    <property type="status" value="NOT_ANNOTATED_CDS"/>
    <property type="molecule type" value="Genomic_DNA"/>
</dbReference>
<accession>A0A7N2MY07</accession>
<evidence type="ECO:0000256" key="1">
    <source>
        <dbReference type="SAM" id="MobiDB-lite"/>
    </source>
</evidence>
<dbReference type="PANTHER" id="PTHR33600">
    <property type="entry name" value="PLASTID DIVISION PROTEIN PDV2"/>
    <property type="match status" value="1"/>
</dbReference>
<reference evidence="3" key="2">
    <citation type="submission" date="2021-01" db="UniProtKB">
        <authorList>
            <consortium name="EnsemblPlants"/>
        </authorList>
    </citation>
    <scope>IDENTIFICATION</scope>
</reference>
<feature type="region of interest" description="Disordered" evidence="1">
    <location>
        <begin position="30"/>
        <end position="53"/>
    </location>
</feature>
<dbReference type="FunCoup" id="A0A7N2MY07">
    <property type="interactions" value="986"/>
</dbReference>
<evidence type="ECO:0000313" key="3">
    <source>
        <dbReference type="EnsemblPlants" id="QL11p037824:mrna"/>
    </source>
</evidence>
<name>A0A7N2MY07_QUELO</name>
<dbReference type="EnsemblPlants" id="QL11p037824:mrna">
    <property type="protein sequence ID" value="QL11p037824:mrna"/>
    <property type="gene ID" value="QL11p037824"/>
</dbReference>
<keyword evidence="4" id="KW-1185">Reference proteome</keyword>
<dbReference type="InterPro" id="IPR038939">
    <property type="entry name" value="PDV1/PDV2"/>
</dbReference>
<dbReference type="AlphaFoldDB" id="A0A7N2MY07"/>
<dbReference type="PANTHER" id="PTHR33600:SF3">
    <property type="entry name" value="PLASTID DIVISION PROTEIN PDV2"/>
    <property type="match status" value="1"/>
</dbReference>
<evidence type="ECO:0000256" key="2">
    <source>
        <dbReference type="SAM" id="Phobius"/>
    </source>
</evidence>
<sequence length="335" mass="36667">MEEEGIGLVLAKATELRFKISNCIHKATTNSTNGLPEQQVTDKDEEEEEQEQEEMERLLNISDALESLENQLSSLQGQGVKCGNSAQQRQGYIAIGIVVLAGQLHACMVVFIYIHIKTLQLQQRYEREVALAEIENSRKMLLDKLKEYKGEDLEVIHEASAFAGETVEHNNDLLLPPYPSRPPHSLSLENGSLPRFPSTLKSIQNGIITSDPMIEAKKNASELEASQMQTGSKNSRNGLGCFVSAAGKTVLTLVGVVSILSLSGLGPNFAKKDNLFKFLGQFQQPSAEEKSSNIQCPPGKVPVLENGKARCLVKERVEVPFSSVVAKPDVNYGCG</sequence>
<keyword evidence="2" id="KW-1133">Transmembrane helix</keyword>
<proteinExistence type="predicted"/>
<dbReference type="Proteomes" id="UP000594261">
    <property type="component" value="Chromosome 11"/>
</dbReference>
<organism evidence="3 4">
    <name type="scientific">Quercus lobata</name>
    <name type="common">Valley oak</name>
    <dbReference type="NCBI Taxonomy" id="97700"/>
    <lineage>
        <taxon>Eukaryota</taxon>
        <taxon>Viridiplantae</taxon>
        <taxon>Streptophyta</taxon>
        <taxon>Embryophyta</taxon>
        <taxon>Tracheophyta</taxon>
        <taxon>Spermatophyta</taxon>
        <taxon>Magnoliopsida</taxon>
        <taxon>eudicotyledons</taxon>
        <taxon>Gunneridae</taxon>
        <taxon>Pentapetalae</taxon>
        <taxon>rosids</taxon>
        <taxon>fabids</taxon>
        <taxon>Fagales</taxon>
        <taxon>Fagaceae</taxon>
        <taxon>Quercus</taxon>
    </lineage>
</organism>
<evidence type="ECO:0000313" key="4">
    <source>
        <dbReference type="Proteomes" id="UP000594261"/>
    </source>
</evidence>
<keyword evidence="2" id="KW-0812">Transmembrane</keyword>
<dbReference type="OMA" id="NCIHRAT"/>
<protein>
    <recommendedName>
        <fullName evidence="5">Plastid division protein PDV2</fullName>
    </recommendedName>
</protein>
<feature type="compositionally biased region" description="Acidic residues" evidence="1">
    <location>
        <begin position="43"/>
        <end position="53"/>
    </location>
</feature>
<dbReference type="InParanoid" id="A0A7N2MY07"/>
<reference evidence="3 4" key="1">
    <citation type="journal article" date="2016" name="G3 (Bethesda)">
        <title>First Draft Assembly and Annotation of the Genome of a California Endemic Oak Quercus lobata Nee (Fagaceae).</title>
        <authorList>
            <person name="Sork V.L."/>
            <person name="Fitz-Gibbon S.T."/>
            <person name="Puiu D."/>
            <person name="Crepeau M."/>
            <person name="Gugger P.F."/>
            <person name="Sherman R."/>
            <person name="Stevens K."/>
            <person name="Langley C.H."/>
            <person name="Pellegrini M."/>
            <person name="Salzberg S.L."/>
        </authorList>
    </citation>
    <scope>NUCLEOTIDE SEQUENCE [LARGE SCALE GENOMIC DNA]</scope>
    <source>
        <strain evidence="3 4">cv. SW786</strain>
    </source>
</reference>
<keyword evidence="2" id="KW-0472">Membrane</keyword>
<dbReference type="GO" id="GO:0010020">
    <property type="term" value="P:chloroplast fission"/>
    <property type="evidence" value="ECO:0007669"/>
    <property type="project" value="InterPro"/>
</dbReference>